<dbReference type="EMBL" id="LOXM01000062">
    <property type="protein sequence ID" value="KVG72208.1"/>
    <property type="molecule type" value="Genomic_DNA"/>
</dbReference>
<reference evidence="2 3" key="1">
    <citation type="submission" date="2015-11" db="EMBL/GenBank/DDBJ databases">
        <title>Expanding the genomic diversity of Burkholderia species for the development of highly accurate diagnostics.</title>
        <authorList>
            <person name="Sahl J."/>
            <person name="Keim P."/>
            <person name="Wagner D."/>
        </authorList>
    </citation>
    <scope>NUCLEOTIDE SEQUENCE [LARGE SCALE GENOMIC DNA]</scope>
    <source>
        <strain evidence="2 3">MSMB2036</strain>
    </source>
</reference>
<accession>A0A103RR11</accession>
<feature type="domain" description="Bacterial bifunctional deaminase-reductase C-terminal" evidence="1">
    <location>
        <begin position="11"/>
        <end position="106"/>
    </location>
</feature>
<evidence type="ECO:0000313" key="3">
    <source>
        <dbReference type="Proteomes" id="UP000064029"/>
    </source>
</evidence>
<dbReference type="SUPFAM" id="SSF53597">
    <property type="entry name" value="Dihydrofolate reductase-like"/>
    <property type="match status" value="1"/>
</dbReference>
<protein>
    <recommendedName>
        <fullName evidence="1">Bacterial bifunctional deaminase-reductase C-terminal domain-containing protein</fullName>
    </recommendedName>
</protein>
<comment type="caution">
    <text evidence="2">The sequence shown here is derived from an EMBL/GenBank/DDBJ whole genome shotgun (WGS) entry which is preliminary data.</text>
</comment>
<proteinExistence type="predicted"/>
<dbReference type="GO" id="GO:0009231">
    <property type="term" value="P:riboflavin biosynthetic process"/>
    <property type="evidence" value="ECO:0007669"/>
    <property type="project" value="InterPro"/>
</dbReference>
<dbReference type="RefSeq" id="WP_059750074.1">
    <property type="nucleotide sequence ID" value="NZ_LOXM01000062.1"/>
</dbReference>
<organism evidence="2 3">
    <name type="scientific">Burkholderia ubonensis</name>
    <dbReference type="NCBI Taxonomy" id="101571"/>
    <lineage>
        <taxon>Bacteria</taxon>
        <taxon>Pseudomonadati</taxon>
        <taxon>Pseudomonadota</taxon>
        <taxon>Betaproteobacteria</taxon>
        <taxon>Burkholderiales</taxon>
        <taxon>Burkholderiaceae</taxon>
        <taxon>Burkholderia</taxon>
        <taxon>Burkholderia cepacia complex</taxon>
    </lineage>
</organism>
<evidence type="ECO:0000259" key="1">
    <source>
        <dbReference type="Pfam" id="PF01872"/>
    </source>
</evidence>
<dbReference type="InterPro" id="IPR024072">
    <property type="entry name" value="DHFR-like_dom_sf"/>
</dbReference>
<dbReference type="OrthoDB" id="9800865at2"/>
<dbReference type="Proteomes" id="UP000064029">
    <property type="component" value="Unassembled WGS sequence"/>
</dbReference>
<dbReference type="InterPro" id="IPR002734">
    <property type="entry name" value="RibDG_C"/>
</dbReference>
<dbReference type="AlphaFoldDB" id="A0A103RR11"/>
<dbReference type="Pfam" id="PF01872">
    <property type="entry name" value="RibD_C"/>
    <property type="match status" value="1"/>
</dbReference>
<evidence type="ECO:0000313" key="2">
    <source>
        <dbReference type="EMBL" id="KVG72208.1"/>
    </source>
</evidence>
<name>A0A103RR11_9BURK</name>
<dbReference type="Gene3D" id="3.40.430.10">
    <property type="entry name" value="Dihydrofolate Reductase, subunit A"/>
    <property type="match status" value="1"/>
</dbReference>
<sequence length="117" mass="12507">MNDGRKETLESRRVDLRHLPNTAGGVDLQVLIGELGQEGINELHVEAGGNLNGALIRAGLVDELLIYVAPRLIGARRDLAALASAGTEGESPVCRFIQIDQVGQDVRLVAVRADKSN</sequence>
<dbReference type="GO" id="GO:0008703">
    <property type="term" value="F:5-amino-6-(5-phosphoribosylamino)uracil reductase activity"/>
    <property type="evidence" value="ECO:0007669"/>
    <property type="project" value="InterPro"/>
</dbReference>
<gene>
    <name evidence="2" type="ORF">WJ33_18945</name>
</gene>